<feature type="compositionally biased region" description="Basic and acidic residues" evidence="1">
    <location>
        <begin position="138"/>
        <end position="148"/>
    </location>
</feature>
<feature type="compositionally biased region" description="Basic and acidic residues" evidence="1">
    <location>
        <begin position="53"/>
        <end position="79"/>
    </location>
</feature>
<proteinExistence type="predicted"/>
<evidence type="ECO:0000256" key="1">
    <source>
        <dbReference type="SAM" id="MobiDB-lite"/>
    </source>
</evidence>
<feature type="compositionally biased region" description="Polar residues" evidence="1">
    <location>
        <begin position="1"/>
        <end position="15"/>
    </location>
</feature>
<feature type="compositionally biased region" description="Basic and acidic residues" evidence="1">
    <location>
        <begin position="88"/>
        <end position="97"/>
    </location>
</feature>
<accession>V9SKS1</accession>
<protein>
    <submittedName>
        <fullName evidence="2">Tape measure protein</fullName>
    </submittedName>
</protein>
<sequence length="443" mass="47328">MTTEANTQASDISQMSDDEILNMAPPVAVQNNSETQEGKTEEELAAEAAAQAEAERIAADEEARLDAAEAERVKEEEARLAALEEQESGVKPEDKVEPAPTSSQQEENGGKVASTEVDSNGKQVQLDASKPTGQVQEGEGKDKQESETPKSNGLPADFDYKAGYEALLAPFKANGKMVQARNAEEAIALMQQGANFTRKMQELAPHRKLIQMLQNNDLLDEGQLSFAIDLVKKNPEAIKKLVKDAGIDPMEIDVDAPSQYKEGNHRVSDAEVRFNAELGDLKSTPEGNATLGVIHQTWDDASKQELFNTAGLMSTINEQRSTGIYDRIVGEIEHLKTLGKIGPDVPFLQAYKAVGDHLMQHGGFDDLKAKKDVTAPAATTTAPAAVQAPVATRVAAPKPAAANGAQASAASPSRAAPRKAEAIVNLLGMSDDDFLKLPVPKGA</sequence>
<evidence type="ECO:0000313" key="3">
    <source>
        <dbReference type="Proteomes" id="UP000018886"/>
    </source>
</evidence>
<feature type="region of interest" description="Disordered" evidence="1">
    <location>
        <begin position="1"/>
        <end position="156"/>
    </location>
</feature>
<reference evidence="2 3" key="1">
    <citation type="journal article" date="2014" name="Virol. J.">
        <title>First genome sequences of Achromobacter phages reveal new members of the N4 family.</title>
        <authorList>
            <person name="Wittmann J."/>
            <person name="Dreiseikelmann B."/>
            <person name="Rohde M."/>
            <person name="Meier-Kolthoff J.P."/>
            <person name="Bunk B."/>
            <person name="Rohde C."/>
        </authorList>
    </citation>
    <scope>NUCLEOTIDE SEQUENCE [LARGE SCALE GENOMIC DNA]</scope>
</reference>
<gene>
    <name evidence="2" type="ORF">JJJA_0072</name>
</gene>
<dbReference type="EMBL" id="KF787094">
    <property type="protein sequence ID" value="AHC56588.1"/>
    <property type="molecule type" value="Genomic_DNA"/>
</dbReference>
<evidence type="ECO:0000313" key="2">
    <source>
        <dbReference type="EMBL" id="AHC56588.1"/>
    </source>
</evidence>
<organism evidence="2 3">
    <name type="scientific">Achromobacter phage JWDelta</name>
    <dbReference type="NCBI Taxonomy" id="1416008"/>
    <lineage>
        <taxon>Viruses</taxon>
        <taxon>Duplodnaviria</taxon>
        <taxon>Heunggongvirae</taxon>
        <taxon>Uroviricota</taxon>
        <taxon>Caudoviricetes</taxon>
        <taxon>Schitoviridae</taxon>
        <taxon>Rothmandenesvirinae</taxon>
        <taxon>Jwalphavirus</taxon>
        <taxon>Jwalphavirus jwalpha</taxon>
    </lineage>
</organism>
<name>V9SKS1_9CAUD</name>
<dbReference type="Proteomes" id="UP000018886">
    <property type="component" value="Segment"/>
</dbReference>